<comment type="caution">
    <text evidence="2">The sequence shown here is derived from an EMBL/GenBank/DDBJ whole genome shotgun (WGS) entry which is preliminary data.</text>
</comment>
<dbReference type="AlphaFoldDB" id="A0A7W9MHW6"/>
<dbReference type="RefSeq" id="WP_184541228.1">
    <property type="nucleotide sequence ID" value="NZ_JACHMP010000001.1"/>
</dbReference>
<sequence length="532" mass="54012">MAAGLLVTLAPVASAADSTTYLEGVTSAGDVAVGGGKVFVAADDRIVVADAQGTPKGAITGVSGAVGLAVTPNGTRLYAALSGSNEVAEIDTAALTIVRRIDVAAYPCPSNLSLSGDRLWVGYGCRFMLNGGVLSLDLSATAPTPEPVAGSASTHSAPLVAAAGGTLVIGETDISSADLMVYDVSVTPAVPRGEIDGHTHNHSFLDDLAITPDGSMAIPVFGGSQYDGWDTTSLTRVRSYGVNTADDFSRAVAISSDGVHIAGGRGGGTSVVLYETATAAKTYTNNSLAGDLVPGSLVLSGTDVFGVLKQFSTGRFHLWRLHGVTLPPSTMTLTAPTSTTVLEPFTMTGKLVPANGSAPGAQPLTVTRRLLHGTNPRLTTLAGVTTAADGTFTVTDTPPVGETFVYRVVWDGGPDSRWSAASATVIVNRRKSSLTLSGPASGTVGGQLQFSGALSIAGHAPPPNAVLAVVRTVSTGSGTDETVLPMVSAAGDGSFTFVDEPTESGQYTYLVRWPGNGVLSSAGIAHRVTVHE</sequence>
<organism evidence="2 3">
    <name type="scientific">Streptosporangium becharense</name>
    <dbReference type="NCBI Taxonomy" id="1816182"/>
    <lineage>
        <taxon>Bacteria</taxon>
        <taxon>Bacillati</taxon>
        <taxon>Actinomycetota</taxon>
        <taxon>Actinomycetes</taxon>
        <taxon>Streptosporangiales</taxon>
        <taxon>Streptosporangiaceae</taxon>
        <taxon>Streptosporangium</taxon>
    </lineage>
</organism>
<feature type="chain" id="PRO_5031246642" evidence="1">
    <location>
        <begin position="16"/>
        <end position="532"/>
    </location>
</feature>
<evidence type="ECO:0000313" key="3">
    <source>
        <dbReference type="Proteomes" id="UP000540685"/>
    </source>
</evidence>
<reference evidence="2 3" key="1">
    <citation type="submission" date="2020-08" db="EMBL/GenBank/DDBJ databases">
        <title>Sequencing the genomes of 1000 actinobacteria strains.</title>
        <authorList>
            <person name="Klenk H.-P."/>
        </authorList>
    </citation>
    <scope>NUCLEOTIDE SEQUENCE [LARGE SCALE GENOMIC DNA]</scope>
    <source>
        <strain evidence="2 3">DSM 46887</strain>
    </source>
</reference>
<protein>
    <submittedName>
        <fullName evidence="2">YVTN family beta-propeller protein</fullName>
    </submittedName>
</protein>
<dbReference type="SUPFAM" id="SSF50969">
    <property type="entry name" value="YVTN repeat-like/Quinoprotein amine dehydrogenase"/>
    <property type="match status" value="1"/>
</dbReference>
<proteinExistence type="predicted"/>
<dbReference type="Gene3D" id="2.130.10.10">
    <property type="entry name" value="YVTN repeat-like/Quinoprotein amine dehydrogenase"/>
    <property type="match status" value="1"/>
</dbReference>
<dbReference type="InterPro" id="IPR011044">
    <property type="entry name" value="Quino_amine_DH_bsu"/>
</dbReference>
<keyword evidence="3" id="KW-1185">Reference proteome</keyword>
<feature type="signal peptide" evidence="1">
    <location>
        <begin position="1"/>
        <end position="15"/>
    </location>
</feature>
<dbReference type="InterPro" id="IPR015943">
    <property type="entry name" value="WD40/YVTN_repeat-like_dom_sf"/>
</dbReference>
<evidence type="ECO:0000256" key="1">
    <source>
        <dbReference type="SAM" id="SignalP"/>
    </source>
</evidence>
<keyword evidence="1" id="KW-0732">Signal</keyword>
<accession>A0A7W9MHW6</accession>
<gene>
    <name evidence="2" type="ORF">F4562_004609</name>
</gene>
<evidence type="ECO:0000313" key="2">
    <source>
        <dbReference type="EMBL" id="MBB5821547.1"/>
    </source>
</evidence>
<dbReference type="EMBL" id="JACHMP010000001">
    <property type="protein sequence ID" value="MBB5821547.1"/>
    <property type="molecule type" value="Genomic_DNA"/>
</dbReference>
<name>A0A7W9MHW6_9ACTN</name>
<dbReference type="Proteomes" id="UP000540685">
    <property type="component" value="Unassembled WGS sequence"/>
</dbReference>